<name>A0ABY0IGN6_9BACT</name>
<organism evidence="1 2">
    <name type="scientific">Halobacteriovorax vibrionivorans</name>
    <dbReference type="NCBI Taxonomy" id="2152716"/>
    <lineage>
        <taxon>Bacteria</taxon>
        <taxon>Pseudomonadati</taxon>
        <taxon>Bdellovibrionota</taxon>
        <taxon>Bacteriovoracia</taxon>
        <taxon>Bacteriovoracales</taxon>
        <taxon>Halobacteriovoraceae</taxon>
        <taxon>Halobacteriovorax</taxon>
    </lineage>
</organism>
<sequence>MKKIIFTFTIFGLVILSAYLVITMPYRFYYTFQSEGVQSDYFIATDRRNILYSGLLPSKIKRGKTAFWKKIHFSNYSFDVPFQDVTFQVFPRPKIIKGRTYPYFDILDHKGLLVASVSGFQVSKFNPSIPIDEIFNLPIITQFIKPATNQQVWLDMLNLNIKIKNYNLYSYKDVKSLLEDYPISKLGYYLYIYKLRQKYFAHNAKRIVQNGPFHIIEEYKKDDLKGLARSYFYEKGRLYQFDIHYNEKHPDHNVVKDKMMKNLKLELSRDQESSLAMYNEFRKLKYQKRFDYQGMLLIYSAWSHELENQSFYKEMIYYLEKGDYKTSQLFGLYDFAKQKYGKTFSGRDEILKNDLKSKIEMEKAQELKKQERDLADYNIDGETEFKDEDSKIDYILKNVDVKEDKDDLTEY</sequence>
<keyword evidence="2" id="KW-1185">Reference proteome</keyword>
<reference evidence="2" key="1">
    <citation type="journal article" date="2019" name="Int. J. Syst. Evol. Microbiol.">
        <title>Halobacteriovorax valvorus sp. nov., a novel prokaryotic predator isolated from coastal seawater of China.</title>
        <authorList>
            <person name="Chen M.-X."/>
        </authorList>
    </citation>
    <scope>NUCLEOTIDE SEQUENCE [LARGE SCALE GENOMIC DNA]</scope>
    <source>
        <strain evidence="2">BL9</strain>
    </source>
</reference>
<proteinExistence type="predicted"/>
<dbReference type="RefSeq" id="WP_115362397.1">
    <property type="nucleotide sequence ID" value="NZ_QDKL01000003.1"/>
</dbReference>
<gene>
    <name evidence="1" type="ORF">DAY19_11025</name>
</gene>
<evidence type="ECO:0000313" key="1">
    <source>
        <dbReference type="EMBL" id="RZF20512.1"/>
    </source>
</evidence>
<dbReference type="EMBL" id="QDKL01000003">
    <property type="protein sequence ID" value="RZF20512.1"/>
    <property type="molecule type" value="Genomic_DNA"/>
</dbReference>
<accession>A0ABY0IGN6</accession>
<evidence type="ECO:0000313" key="2">
    <source>
        <dbReference type="Proteomes" id="UP000443582"/>
    </source>
</evidence>
<comment type="caution">
    <text evidence="1">The sequence shown here is derived from an EMBL/GenBank/DDBJ whole genome shotgun (WGS) entry which is preliminary data.</text>
</comment>
<protein>
    <submittedName>
        <fullName evidence="1">Uncharacterized protein</fullName>
    </submittedName>
</protein>
<dbReference type="Proteomes" id="UP000443582">
    <property type="component" value="Unassembled WGS sequence"/>
</dbReference>